<sequence length="764" mass="86420">MHNAIKDNPKIKNTLDRINNVARIGIWELNLETKDYTLDKITSDILDLKDRNKINLKETITLFTDKVHRKNIKEGMTNLITNGVSFDKEVALETVTGKKIWARKIGLADKKNGVVTRVYGIFQEITEAKKTEQQLHSVNSELKSIINSSAVSIVSIDKQGGVMQFNSGAENLLGFSANEVIGNLPPTSILLEEELANFSKEFASKFGKEHIKNYNPFYELGIQDIKDTREWTFRKKNGTLFPVELSLTPLKNDLDEYLGILGIFYDITDRKKAEAELLKKNQLLSYAEQITMMGNWSWNMVNNDITWSANMYNIFGRDPNTLKNVTFDTYFNHIHPEDRKEVSNFIDITVKEGKFTDVLHRIVLEDGTTKTVHLLGELITNELGEPIEMMGTCQDVTQLRMAELKFRGLLESAPDAMLIVNEEGCIQISNKQAEKLFGYSSLELKNKPVELLIPEKFMHTYKTNNNNFFTTIKTSEAEKSEDLYALHKNGEKIPIQISLSPLETEEGLLISVAIRDITEQKHAEYKILKAKERLEVLTDNLLNKNRQLADFAHITSHNLRAPVSNLNSLLGFYNSATDEEDKAEIFSKFEIVIGHLTETLDTLVEALKTSNGAPTELKKLKFEDILNKTKEILTGEIEATNATIVSDFSSVNTVLYSKLYLESIFLNLISNAIKYKSPDRDPVIEIKTTLIKNRITLTIKDNGLGIDLEKHGHKLFGLNKVFHRHPEAKGIGLFMTKVQIESLGGSISAKSHVNKGTTFIVTLN</sequence>
<dbReference type="Gene3D" id="3.30.450.20">
    <property type="entry name" value="PAS domain"/>
    <property type="match status" value="4"/>
</dbReference>
<dbReference type="InterPro" id="IPR000700">
    <property type="entry name" value="PAS-assoc_C"/>
</dbReference>
<feature type="domain" description="PAS" evidence="7">
    <location>
        <begin position="402"/>
        <end position="455"/>
    </location>
</feature>
<proteinExistence type="predicted"/>
<evidence type="ECO:0000313" key="10">
    <source>
        <dbReference type="Proteomes" id="UP000019275"/>
    </source>
</evidence>
<feature type="domain" description="PAC" evidence="8">
    <location>
        <begin position="227"/>
        <end position="279"/>
    </location>
</feature>
<dbReference type="Gene3D" id="2.10.70.100">
    <property type="match status" value="1"/>
</dbReference>
<reference evidence="9 10" key="1">
    <citation type="journal article" date="2014" name="Genome Announc.">
        <title>Draft Genome Sequence of the Carrageenan-Degrading Bacterium Cellulophaga sp. Strain KL-A, Isolated from Decaying Marine Algae.</title>
        <authorList>
            <person name="Shan D."/>
            <person name="Ying J."/>
            <person name="Li X."/>
            <person name="Gao Z."/>
            <person name="Wei G."/>
            <person name="Shao Z."/>
        </authorList>
    </citation>
    <scope>NUCLEOTIDE SEQUENCE [LARGE SCALE GENOMIC DNA]</scope>
    <source>
        <strain evidence="9 10">KL-A</strain>
    </source>
</reference>
<evidence type="ECO:0000259" key="8">
    <source>
        <dbReference type="PROSITE" id="PS50113"/>
    </source>
</evidence>
<keyword evidence="3" id="KW-0597">Phosphoprotein</keyword>
<name>A0ABP3B794_9FLAO</name>
<keyword evidence="4" id="KW-0808">Transferase</keyword>
<dbReference type="Pfam" id="PF02518">
    <property type="entry name" value="HATPase_c"/>
    <property type="match status" value="1"/>
</dbReference>
<evidence type="ECO:0000259" key="7">
    <source>
        <dbReference type="PROSITE" id="PS50112"/>
    </source>
</evidence>
<feature type="domain" description="PAS" evidence="7">
    <location>
        <begin position="305"/>
        <end position="353"/>
    </location>
</feature>
<evidence type="ECO:0000313" key="9">
    <source>
        <dbReference type="EMBL" id="EWH13378.1"/>
    </source>
</evidence>
<evidence type="ECO:0000256" key="5">
    <source>
        <dbReference type="ARBA" id="ARBA00022777"/>
    </source>
</evidence>
<comment type="catalytic activity">
    <reaction evidence="1">
        <text>ATP + protein L-histidine = ADP + protein N-phospho-L-histidine.</text>
        <dbReference type="EC" id="2.7.13.3"/>
    </reaction>
</comment>
<feature type="domain" description="Histidine kinase" evidence="6">
    <location>
        <begin position="554"/>
        <end position="764"/>
    </location>
</feature>
<dbReference type="PANTHER" id="PTHR43304:SF1">
    <property type="entry name" value="PAC DOMAIN-CONTAINING PROTEIN"/>
    <property type="match status" value="1"/>
</dbReference>
<evidence type="ECO:0000256" key="4">
    <source>
        <dbReference type="ARBA" id="ARBA00022679"/>
    </source>
</evidence>
<accession>A0ABP3B794</accession>
<feature type="domain" description="PAC" evidence="8">
    <location>
        <begin position="479"/>
        <end position="529"/>
    </location>
</feature>
<dbReference type="InterPro" id="IPR005467">
    <property type="entry name" value="His_kinase_dom"/>
</dbReference>
<dbReference type="SUPFAM" id="SSF55874">
    <property type="entry name" value="ATPase domain of HSP90 chaperone/DNA topoisomerase II/histidine kinase"/>
    <property type="match status" value="1"/>
</dbReference>
<dbReference type="GO" id="GO:0016301">
    <property type="term" value="F:kinase activity"/>
    <property type="evidence" value="ECO:0007669"/>
    <property type="project" value="UniProtKB-KW"/>
</dbReference>
<evidence type="ECO:0000256" key="1">
    <source>
        <dbReference type="ARBA" id="ARBA00000085"/>
    </source>
</evidence>
<dbReference type="EC" id="2.7.13.3" evidence="2"/>
<dbReference type="RefSeq" id="WP_051456080.1">
    <property type="nucleotide sequence ID" value="NZ_ARZX01000011.1"/>
</dbReference>
<evidence type="ECO:0000256" key="2">
    <source>
        <dbReference type="ARBA" id="ARBA00012438"/>
    </source>
</evidence>
<comment type="caution">
    <text evidence="9">The sequence shown here is derived from an EMBL/GenBank/DDBJ whole genome shotgun (WGS) entry which is preliminary data.</text>
</comment>
<dbReference type="PROSITE" id="PS50113">
    <property type="entry name" value="PAC"/>
    <property type="match status" value="4"/>
</dbReference>
<dbReference type="PROSITE" id="PS50109">
    <property type="entry name" value="HIS_KIN"/>
    <property type="match status" value="1"/>
</dbReference>
<keyword evidence="10" id="KW-1185">Reference proteome</keyword>
<protein>
    <recommendedName>
        <fullName evidence="2">histidine kinase</fullName>
        <ecNumber evidence="2">2.7.13.3</ecNumber>
    </recommendedName>
</protein>
<dbReference type="Proteomes" id="UP000019275">
    <property type="component" value="Unassembled WGS sequence"/>
</dbReference>
<dbReference type="SMART" id="SM00387">
    <property type="entry name" value="HATPase_c"/>
    <property type="match status" value="1"/>
</dbReference>
<dbReference type="Pfam" id="PF13426">
    <property type="entry name" value="PAS_9"/>
    <property type="match status" value="2"/>
</dbReference>
<dbReference type="SMART" id="SM00086">
    <property type="entry name" value="PAC"/>
    <property type="match status" value="4"/>
</dbReference>
<dbReference type="InterPro" id="IPR004358">
    <property type="entry name" value="Sig_transdc_His_kin-like_C"/>
</dbReference>
<dbReference type="InterPro" id="IPR035965">
    <property type="entry name" value="PAS-like_dom_sf"/>
</dbReference>
<organism evidence="9 10">
    <name type="scientific">Cellulophaga geojensis KL-A</name>
    <dbReference type="NCBI Taxonomy" id="1328323"/>
    <lineage>
        <taxon>Bacteria</taxon>
        <taxon>Pseudomonadati</taxon>
        <taxon>Bacteroidota</taxon>
        <taxon>Flavobacteriia</taxon>
        <taxon>Flavobacteriales</taxon>
        <taxon>Flavobacteriaceae</taxon>
        <taxon>Cellulophaga</taxon>
    </lineage>
</organism>
<dbReference type="InterPro" id="IPR013655">
    <property type="entry name" value="PAS_fold_3"/>
</dbReference>
<dbReference type="Gene3D" id="3.30.565.10">
    <property type="entry name" value="Histidine kinase-like ATPase, C-terminal domain"/>
    <property type="match status" value="1"/>
</dbReference>
<feature type="domain" description="PAC" evidence="8">
    <location>
        <begin position="356"/>
        <end position="408"/>
    </location>
</feature>
<evidence type="ECO:0000256" key="3">
    <source>
        <dbReference type="ARBA" id="ARBA00022553"/>
    </source>
</evidence>
<dbReference type="PROSITE" id="PS50112">
    <property type="entry name" value="PAS"/>
    <property type="match status" value="3"/>
</dbReference>
<dbReference type="Pfam" id="PF08447">
    <property type="entry name" value="PAS_3"/>
    <property type="match status" value="1"/>
</dbReference>
<dbReference type="EMBL" id="ARZX01000011">
    <property type="protein sequence ID" value="EWH13378.1"/>
    <property type="molecule type" value="Genomic_DNA"/>
</dbReference>
<dbReference type="SMART" id="SM00091">
    <property type="entry name" value="PAS"/>
    <property type="match status" value="3"/>
</dbReference>
<dbReference type="InterPro" id="IPR001610">
    <property type="entry name" value="PAC"/>
</dbReference>
<feature type="domain" description="PAS" evidence="7">
    <location>
        <begin position="138"/>
        <end position="183"/>
    </location>
</feature>
<dbReference type="InterPro" id="IPR052162">
    <property type="entry name" value="Sensor_kinase/Photoreceptor"/>
</dbReference>
<evidence type="ECO:0000259" key="6">
    <source>
        <dbReference type="PROSITE" id="PS50109"/>
    </source>
</evidence>
<dbReference type="NCBIfam" id="TIGR00229">
    <property type="entry name" value="sensory_box"/>
    <property type="match status" value="2"/>
</dbReference>
<gene>
    <name evidence="9" type="ORF">KLA_09619</name>
</gene>
<dbReference type="SUPFAM" id="SSF55785">
    <property type="entry name" value="PYP-like sensor domain (PAS domain)"/>
    <property type="match status" value="4"/>
</dbReference>
<dbReference type="CDD" id="cd00130">
    <property type="entry name" value="PAS"/>
    <property type="match status" value="3"/>
</dbReference>
<dbReference type="InterPro" id="IPR000014">
    <property type="entry name" value="PAS"/>
</dbReference>
<keyword evidence="5 9" id="KW-0418">Kinase</keyword>
<dbReference type="InterPro" id="IPR003594">
    <property type="entry name" value="HATPase_dom"/>
</dbReference>
<feature type="domain" description="PAC" evidence="8">
    <location>
        <begin position="86"/>
        <end position="137"/>
    </location>
</feature>
<dbReference type="PRINTS" id="PR00344">
    <property type="entry name" value="BCTRLSENSOR"/>
</dbReference>
<dbReference type="InterPro" id="IPR036890">
    <property type="entry name" value="HATPase_C_sf"/>
</dbReference>
<dbReference type="PANTHER" id="PTHR43304">
    <property type="entry name" value="PHYTOCHROME-LIKE PROTEIN CPH1"/>
    <property type="match status" value="1"/>
</dbReference>